<accession>A0AAD1U1Y5</accession>
<dbReference type="InterPro" id="IPR013083">
    <property type="entry name" value="Znf_RING/FYVE/PHD"/>
</dbReference>
<reference evidence="7" key="1">
    <citation type="submission" date="2023-07" db="EMBL/GenBank/DDBJ databases">
        <authorList>
            <consortium name="AG Swart"/>
            <person name="Singh M."/>
            <person name="Singh A."/>
            <person name="Seah K."/>
            <person name="Emmerich C."/>
        </authorList>
    </citation>
    <scope>NUCLEOTIDE SEQUENCE</scope>
    <source>
        <strain evidence="7">DP1</strain>
    </source>
</reference>
<evidence type="ECO:0000256" key="5">
    <source>
        <dbReference type="SAM" id="Phobius"/>
    </source>
</evidence>
<evidence type="ECO:0000256" key="3">
    <source>
        <dbReference type="ARBA" id="ARBA00022833"/>
    </source>
</evidence>
<evidence type="ECO:0000313" key="7">
    <source>
        <dbReference type="EMBL" id="CAI2360702.1"/>
    </source>
</evidence>
<keyword evidence="2" id="KW-0863">Zinc-finger</keyword>
<keyword evidence="3" id="KW-0862">Zinc</keyword>
<evidence type="ECO:0000256" key="4">
    <source>
        <dbReference type="SAM" id="MobiDB-lite"/>
    </source>
</evidence>
<evidence type="ECO:0000256" key="1">
    <source>
        <dbReference type="ARBA" id="ARBA00022723"/>
    </source>
</evidence>
<keyword evidence="8" id="KW-1185">Reference proteome</keyword>
<dbReference type="CDD" id="cd20335">
    <property type="entry name" value="BRcat_RBR"/>
    <property type="match status" value="1"/>
</dbReference>
<keyword evidence="1" id="KW-0479">Metal-binding</keyword>
<evidence type="ECO:0000256" key="2">
    <source>
        <dbReference type="ARBA" id="ARBA00022771"/>
    </source>
</evidence>
<dbReference type="Pfam" id="PF00097">
    <property type="entry name" value="zf-C3HC4"/>
    <property type="match status" value="1"/>
</dbReference>
<name>A0AAD1U1Y5_EUPCR</name>
<feature type="compositionally biased region" description="Basic and acidic residues" evidence="4">
    <location>
        <begin position="480"/>
        <end position="497"/>
    </location>
</feature>
<dbReference type="SUPFAM" id="SSF57184">
    <property type="entry name" value="Growth factor receptor domain"/>
    <property type="match status" value="1"/>
</dbReference>
<protein>
    <recommendedName>
        <fullName evidence="6">RING-type domain-containing protein</fullName>
    </recommendedName>
</protein>
<evidence type="ECO:0000313" key="8">
    <source>
        <dbReference type="Proteomes" id="UP001295684"/>
    </source>
</evidence>
<dbReference type="EMBL" id="CAMPGE010001898">
    <property type="protein sequence ID" value="CAI2360702.1"/>
    <property type="molecule type" value="Genomic_DNA"/>
</dbReference>
<evidence type="ECO:0000259" key="6">
    <source>
        <dbReference type="SMART" id="SM00184"/>
    </source>
</evidence>
<dbReference type="SUPFAM" id="SSF57850">
    <property type="entry name" value="RING/U-box"/>
    <property type="match status" value="1"/>
</dbReference>
<sequence>MEKNDLEQFTHLKRDIRTLVDTKLDNVLMKNESQHEIDISHSKRSSIFNQDFNKFQSQRDSEQPQRSQVKEIKSGLQRHVKYESFCKMTPTSSGRFDNNYTSENLMDGNISNLAHNSKIQPLIPSLKGTLKKTIQKKTHYHEEDKEVRTKARKFACNNTPDKAINNYIITKDDDGKNFNTFDADKNFLNSNQPIINQHTKNPSESGMNTLTTKSPACAMTVNINDTEENDYKKRNYDSTQIYYDQKWYVDKIFENLYQNISQGQYDSSNDFRIKTIVPILMLIKSFGTLSSTGFLERDQETIRKIYRILLFARPQSYEEVVNYLFPDKDSNGKSTVWKHKMIRKSDILSGLATSPPKNEVEANLIHDFLCTICKNQSLECKHNMVSTKKLKWGWFDILNGMNIERIKLTRDDYQVMSKYHMIKSNYHFIELSRDTSSVSYNDNQNEEERFILSKTKIDLESKKKHSKKSLRKIVPYVPSPKKESSREGSPENNKDSSVKSSGSQESVAIKEDKNIFSFASYASMGSGKRSSRKCISPKKSVELSSKKLLKVHSSFKPQNSQQEPADSSDEACLICGEFLEAHHEDYNTDISDIMVKFQQASKKIDQNKFLEEIRSEDQSELDLKRDMRSSQMNSINHSTENFKSNRVKEQHSFIKDIGKAFNLTNLRKHPNSPKIQNKLPDLRESKSHMVDFNVPKKRNSQIRPNSNFSLKQARMLLKYARKDGISRNDLLQESKSGENTVSVLYCYNLLEKVSNSEECKDEEKSFKPIGPQGLSKFAPKELESSDTEKEIHQEDTCELCSEKSKEIVTLPCGHKLCKQCFISMVEGRLDSLNVMQTVRSIAKNTPQKKENWINLACPFYVIENPRWLKSELISINQPGNIQLNKDEIVKNDKKFDLNFDICIQPDLIEERFICDNVERAQRIRYFRLKAHIRSHLLVFKEMCVENMGIYSECSNCHPLFQDSQEGSTQARSKTKNRYCYNCLHLRDFSDAFEQHLEDYYEFQIYPQICPNCYKICAYSQNYTIDCPECQKSYCFKCGLPWTDGHYNPFSNNSGFCQKIRRSRKRIQTTDLDEIKFSKLTKVASVLSSLVLIPLFCVTLFPFIMAASKIMNRTPYYREQRRNPVVKCLKKSSLFLLYYLLILIMFPMTSVYIFVCLIEFLCS</sequence>
<keyword evidence="5" id="KW-1133">Transmembrane helix</keyword>
<dbReference type="AlphaFoldDB" id="A0AAD1U1Y5"/>
<gene>
    <name evidence="7" type="ORF">ECRASSUSDP1_LOCUS2006</name>
</gene>
<proteinExistence type="predicted"/>
<comment type="caution">
    <text evidence="7">The sequence shown here is derived from an EMBL/GenBank/DDBJ whole genome shotgun (WGS) entry which is preliminary data.</text>
</comment>
<dbReference type="GO" id="GO:0008270">
    <property type="term" value="F:zinc ion binding"/>
    <property type="evidence" value="ECO:0007669"/>
    <property type="project" value="UniProtKB-KW"/>
</dbReference>
<organism evidence="7 8">
    <name type="scientific">Euplotes crassus</name>
    <dbReference type="NCBI Taxonomy" id="5936"/>
    <lineage>
        <taxon>Eukaryota</taxon>
        <taxon>Sar</taxon>
        <taxon>Alveolata</taxon>
        <taxon>Ciliophora</taxon>
        <taxon>Intramacronucleata</taxon>
        <taxon>Spirotrichea</taxon>
        <taxon>Hypotrichia</taxon>
        <taxon>Euplotida</taxon>
        <taxon>Euplotidae</taxon>
        <taxon>Moneuplotes</taxon>
    </lineage>
</organism>
<keyword evidence="5" id="KW-0472">Membrane</keyword>
<feature type="domain" description="RING-type" evidence="6">
    <location>
        <begin position="797"/>
        <end position="860"/>
    </location>
</feature>
<dbReference type="Proteomes" id="UP001295684">
    <property type="component" value="Unassembled WGS sequence"/>
</dbReference>
<feature type="transmembrane region" description="Helical" evidence="5">
    <location>
        <begin position="1085"/>
        <end position="1107"/>
    </location>
</feature>
<feature type="region of interest" description="Disordered" evidence="4">
    <location>
        <begin position="463"/>
        <end position="506"/>
    </location>
</feature>
<dbReference type="InterPro" id="IPR009030">
    <property type="entry name" value="Growth_fac_rcpt_cys_sf"/>
</dbReference>
<keyword evidence="5" id="KW-0812">Transmembrane</keyword>
<feature type="transmembrane region" description="Helical" evidence="5">
    <location>
        <begin position="1135"/>
        <end position="1160"/>
    </location>
</feature>
<dbReference type="SMART" id="SM00184">
    <property type="entry name" value="RING"/>
    <property type="match status" value="1"/>
</dbReference>
<dbReference type="Gene3D" id="3.30.40.10">
    <property type="entry name" value="Zinc/RING finger domain, C3HC4 (zinc finger)"/>
    <property type="match status" value="1"/>
</dbReference>
<dbReference type="InterPro" id="IPR001841">
    <property type="entry name" value="Znf_RING"/>
</dbReference>
<dbReference type="InterPro" id="IPR018957">
    <property type="entry name" value="Znf_C3HC4_RING-type"/>
</dbReference>